<keyword evidence="2" id="KW-0472">Membrane</keyword>
<dbReference type="GeneID" id="95324251"/>
<sequence length="125" mass="13458">MDVWLNTWATAPATVAGVFALLTALLYGLGSPWYRSVLGTVFFGLFVGSVPVFALVLVRRIVATIASGGPQTSGDGLGALAFAVYTFVAVVWVLVFFTVVRERRHTPTPTPPIERRHDSRAAAHD</sequence>
<proteinExistence type="predicted"/>
<comment type="caution">
    <text evidence="3">The sequence shown here is derived from an EMBL/GenBank/DDBJ whole genome shotgun (WGS) entry which is preliminary data.</text>
</comment>
<reference evidence="3 4" key="1">
    <citation type="submission" date="2022-08" db="EMBL/GenBank/DDBJ databases">
        <title>Taxonomy of Curtobacterium flaccumfaciens.</title>
        <authorList>
            <person name="Osdaghi E."/>
            <person name="Taghavi S.M."/>
            <person name="Hamidizade M."/>
            <person name="Abachi H."/>
            <person name="Fazliarab A."/>
            <person name="Baeyen S."/>
            <person name="Portier P."/>
            <person name="Van Vaerenbergh J."/>
            <person name="Jacques M.-A."/>
        </authorList>
    </citation>
    <scope>NUCLEOTIDE SEQUENCE [LARGE SCALE GENOMIC DNA]</scope>
    <source>
        <strain evidence="3 4">LMG8786T</strain>
    </source>
</reference>
<dbReference type="RefSeq" id="WP_141861714.1">
    <property type="nucleotide sequence ID" value="NZ_BMNV01000004.1"/>
</dbReference>
<dbReference type="Proteomes" id="UP001652264">
    <property type="component" value="Unassembled WGS sequence"/>
</dbReference>
<feature type="transmembrane region" description="Helical" evidence="2">
    <location>
        <begin position="12"/>
        <end position="30"/>
    </location>
</feature>
<keyword evidence="2" id="KW-1133">Transmembrane helix</keyword>
<keyword evidence="4" id="KW-1185">Reference proteome</keyword>
<accession>A0ABT2HDJ9</accession>
<feature type="transmembrane region" description="Helical" evidence="2">
    <location>
        <begin position="37"/>
        <end position="58"/>
    </location>
</feature>
<protein>
    <submittedName>
        <fullName evidence="3">Uncharacterized protein</fullName>
    </submittedName>
</protein>
<evidence type="ECO:0000256" key="1">
    <source>
        <dbReference type="SAM" id="MobiDB-lite"/>
    </source>
</evidence>
<feature type="region of interest" description="Disordered" evidence="1">
    <location>
        <begin position="106"/>
        <end position="125"/>
    </location>
</feature>
<evidence type="ECO:0000256" key="2">
    <source>
        <dbReference type="SAM" id="Phobius"/>
    </source>
</evidence>
<dbReference type="EMBL" id="JANVAD010000001">
    <property type="protein sequence ID" value="MCS6521334.1"/>
    <property type="molecule type" value="Genomic_DNA"/>
</dbReference>
<feature type="transmembrane region" description="Helical" evidence="2">
    <location>
        <begin position="78"/>
        <end position="100"/>
    </location>
</feature>
<keyword evidence="2" id="KW-0812">Transmembrane</keyword>
<organism evidence="3 4">
    <name type="scientific">Curtobacterium citreum</name>
    <dbReference type="NCBI Taxonomy" id="2036"/>
    <lineage>
        <taxon>Bacteria</taxon>
        <taxon>Bacillati</taxon>
        <taxon>Actinomycetota</taxon>
        <taxon>Actinomycetes</taxon>
        <taxon>Micrococcales</taxon>
        <taxon>Microbacteriaceae</taxon>
        <taxon>Curtobacterium</taxon>
    </lineage>
</organism>
<gene>
    <name evidence="3" type="ORF">NYQ28_01995</name>
</gene>
<evidence type="ECO:0000313" key="3">
    <source>
        <dbReference type="EMBL" id="MCS6521334.1"/>
    </source>
</evidence>
<dbReference type="InterPro" id="IPR056964">
    <property type="entry name" value="Phage_holin"/>
</dbReference>
<name>A0ABT2HDJ9_9MICO</name>
<dbReference type="Pfam" id="PF23778">
    <property type="entry name" value="Phage_holin_2"/>
    <property type="match status" value="1"/>
</dbReference>
<evidence type="ECO:0000313" key="4">
    <source>
        <dbReference type="Proteomes" id="UP001652264"/>
    </source>
</evidence>
<feature type="compositionally biased region" description="Basic and acidic residues" evidence="1">
    <location>
        <begin position="113"/>
        <end position="125"/>
    </location>
</feature>